<dbReference type="InterPro" id="IPR007581">
    <property type="entry name" value="Endonuclease-V"/>
</dbReference>
<dbReference type="Pfam" id="PF04493">
    <property type="entry name" value="Endonuclease_5"/>
    <property type="match status" value="1"/>
</dbReference>
<dbReference type="Proteomes" id="UP001060261">
    <property type="component" value="Chromosome"/>
</dbReference>
<keyword evidence="1" id="KW-0378">Hydrolase</keyword>
<dbReference type="GO" id="GO:0004519">
    <property type="term" value="F:endonuclease activity"/>
    <property type="evidence" value="ECO:0007669"/>
    <property type="project" value="UniProtKB-KW"/>
</dbReference>
<gene>
    <name evidence="1" type="ORF">N0D28_10905</name>
</gene>
<evidence type="ECO:0000313" key="2">
    <source>
        <dbReference type="Proteomes" id="UP001060261"/>
    </source>
</evidence>
<sequence>MTLPELACTDVDYHPDGSARTAALLFGNWSDAREARAILHTSPQVAAYQPRAFYLRELPCLLAALEPLADQLEVVIIDGYVTLDAAGRPGLGWHLFRALGQRVAVIGVAKTAFQGSAHALPVERGQSQRPLFVTAAGLEPAQAASFIRQMAGPHRLPTLLKRVDQACRAAP</sequence>
<name>A0ABY5YEW5_9DEIO</name>
<dbReference type="RefSeq" id="WP_260559546.1">
    <property type="nucleotide sequence ID" value="NZ_BAABEC010000177.1"/>
</dbReference>
<proteinExistence type="predicted"/>
<dbReference type="EMBL" id="CP104213">
    <property type="protein sequence ID" value="UWX63256.1"/>
    <property type="molecule type" value="Genomic_DNA"/>
</dbReference>
<evidence type="ECO:0000313" key="1">
    <source>
        <dbReference type="EMBL" id="UWX63256.1"/>
    </source>
</evidence>
<organism evidence="1 2">
    <name type="scientific">Deinococcus rubellus</name>
    <dbReference type="NCBI Taxonomy" id="1889240"/>
    <lineage>
        <taxon>Bacteria</taxon>
        <taxon>Thermotogati</taxon>
        <taxon>Deinococcota</taxon>
        <taxon>Deinococci</taxon>
        <taxon>Deinococcales</taxon>
        <taxon>Deinococcaceae</taxon>
        <taxon>Deinococcus</taxon>
    </lineage>
</organism>
<keyword evidence="1" id="KW-0540">Nuclease</keyword>
<protein>
    <submittedName>
        <fullName evidence="1">Endonuclease V</fullName>
    </submittedName>
</protein>
<reference evidence="1" key="1">
    <citation type="submission" date="2022-09" db="EMBL/GenBank/DDBJ databases">
        <title>genome sequence of Deinococcus rubellus.</title>
        <authorList>
            <person name="Srinivasan S."/>
        </authorList>
    </citation>
    <scope>NUCLEOTIDE SEQUENCE</scope>
    <source>
        <strain evidence="1">Ant6</strain>
    </source>
</reference>
<keyword evidence="1" id="KW-0255">Endonuclease</keyword>
<keyword evidence="2" id="KW-1185">Reference proteome</keyword>
<accession>A0ABY5YEW5</accession>
<dbReference type="Gene3D" id="3.30.2170.10">
    <property type="entry name" value="archaeoglobus fulgidus dsm 4304 superfamily"/>
    <property type="match status" value="1"/>
</dbReference>